<dbReference type="NCBIfam" id="TIGR03558">
    <property type="entry name" value="oxido_grp_1"/>
    <property type="match status" value="1"/>
</dbReference>
<dbReference type="AlphaFoldDB" id="A0A6P0HLD9"/>
<dbReference type="Pfam" id="PF00296">
    <property type="entry name" value="Bac_luciferase"/>
    <property type="match status" value="2"/>
</dbReference>
<feature type="domain" description="Luciferase-like" evidence="2">
    <location>
        <begin position="20"/>
        <end position="123"/>
    </location>
</feature>
<dbReference type="PANTHER" id="PTHR30137:SF6">
    <property type="entry name" value="LUCIFERASE-LIKE MONOOXYGENASE"/>
    <property type="match status" value="1"/>
</dbReference>
<proteinExistence type="predicted"/>
<feature type="domain" description="Luciferase-like" evidence="2">
    <location>
        <begin position="175"/>
        <end position="329"/>
    </location>
</feature>
<name>A0A6P0HLD9_9ACTN</name>
<evidence type="ECO:0000313" key="3">
    <source>
        <dbReference type="EMBL" id="NEN79110.1"/>
    </source>
</evidence>
<evidence type="ECO:0000313" key="4">
    <source>
        <dbReference type="Proteomes" id="UP000468687"/>
    </source>
</evidence>
<dbReference type="PANTHER" id="PTHR30137">
    <property type="entry name" value="LUCIFERASE-LIKE MONOOXYGENASE"/>
    <property type="match status" value="1"/>
</dbReference>
<evidence type="ECO:0000256" key="1">
    <source>
        <dbReference type="ARBA" id="ARBA00007789"/>
    </source>
</evidence>
<keyword evidence="4" id="KW-1185">Reference proteome</keyword>
<gene>
    <name evidence="3" type="ORF">G3T38_12555</name>
</gene>
<evidence type="ECO:0000259" key="2">
    <source>
        <dbReference type="Pfam" id="PF00296"/>
    </source>
</evidence>
<dbReference type="CDD" id="cd00347">
    <property type="entry name" value="Flavin_utilizing_monoxygenases"/>
    <property type="match status" value="1"/>
</dbReference>
<dbReference type="EC" id="1.-.-.-" evidence="3"/>
<dbReference type="Proteomes" id="UP000468687">
    <property type="component" value="Unassembled WGS sequence"/>
</dbReference>
<dbReference type="EMBL" id="JAAGXA010000008">
    <property type="protein sequence ID" value="NEN79110.1"/>
    <property type="molecule type" value="Genomic_DNA"/>
</dbReference>
<organism evidence="3 4">
    <name type="scientific">Nocardioides zeae</name>
    <dbReference type="NCBI Taxonomy" id="1457234"/>
    <lineage>
        <taxon>Bacteria</taxon>
        <taxon>Bacillati</taxon>
        <taxon>Actinomycetota</taxon>
        <taxon>Actinomycetes</taxon>
        <taxon>Propionibacteriales</taxon>
        <taxon>Nocardioidaceae</taxon>
        <taxon>Nocardioides</taxon>
    </lineage>
</organism>
<dbReference type="Gene3D" id="3.20.20.30">
    <property type="entry name" value="Luciferase-like domain"/>
    <property type="match status" value="1"/>
</dbReference>
<comment type="similarity">
    <text evidence="1">To bacterial alkanal monooxygenase alpha and beta chains.</text>
</comment>
<comment type="caution">
    <text evidence="3">The sequence shown here is derived from an EMBL/GenBank/DDBJ whole genome shotgun (WGS) entry which is preliminary data.</text>
</comment>
<dbReference type="InterPro" id="IPR050766">
    <property type="entry name" value="Bact_Lucif_Oxidored"/>
</dbReference>
<dbReference type="GO" id="GO:0016705">
    <property type="term" value="F:oxidoreductase activity, acting on paired donors, with incorporation or reduction of molecular oxygen"/>
    <property type="evidence" value="ECO:0007669"/>
    <property type="project" value="InterPro"/>
</dbReference>
<accession>A0A6P0HLD9</accession>
<dbReference type="SUPFAM" id="SSF51679">
    <property type="entry name" value="Bacterial luciferase-like"/>
    <property type="match status" value="1"/>
</dbReference>
<reference evidence="3 4" key="1">
    <citation type="journal article" date="2014" name="Int. J. Syst. Evol. Microbiol.">
        <title>Nocardioides zeae sp. nov., isolated from the stem of Zea mays.</title>
        <authorList>
            <person name="Glaeser S.P."/>
            <person name="McInroy J.A."/>
            <person name="Busse H.J."/>
            <person name="Kampfer P."/>
        </authorList>
    </citation>
    <scope>NUCLEOTIDE SEQUENCE [LARGE SCALE GENOMIC DNA]</scope>
    <source>
        <strain evidence="3 4">JCM 30728</strain>
    </source>
</reference>
<dbReference type="GO" id="GO:0005829">
    <property type="term" value="C:cytosol"/>
    <property type="evidence" value="ECO:0007669"/>
    <property type="project" value="TreeGrafter"/>
</dbReference>
<keyword evidence="3" id="KW-0560">Oxidoreductase</keyword>
<dbReference type="InterPro" id="IPR011251">
    <property type="entry name" value="Luciferase-like_dom"/>
</dbReference>
<dbReference type="InterPro" id="IPR019949">
    <property type="entry name" value="CmoO-like"/>
</dbReference>
<sequence length="357" mass="37127">MRTEGAGGARRCAPVRLSLLDRSRTRAGHPDGAALHDTIARARHAEELGLHRFWVAEHHGVPGVASGSPPVLPAAVGAATSSIRLGSGGVMLPHHQPLVVAEQFRMLDALHPGRIDLGVGRSLGFTAPVRRALRHDPVPGSGSGSGSDVDAVFAAGADAFAADVEELRAHLDGTSEVTVRPATGRTIPLHVLATGRGLLLAARLGLPVVVGGPVLASADVGDALAAYRSQFRPHPGGPEHPRVTISLDAFVADDAAEARELALPEAHAMALSRTTGEFGPLQSPTLLRAEAWPEQVRRRVEAHLDQTLAGTAPQVRAALEELVERTGAEEVLASTSTWDHAALLEADRALAAAVLGS</sequence>
<protein>
    <submittedName>
        <fullName evidence="3">MsnO8 family LLM class oxidoreductase</fullName>
        <ecNumber evidence="3">1.-.-.-</ecNumber>
    </submittedName>
</protein>
<dbReference type="InterPro" id="IPR036661">
    <property type="entry name" value="Luciferase-like_sf"/>
</dbReference>